<comment type="caution">
    <text evidence="1">The sequence shown here is derived from an EMBL/GenBank/DDBJ whole genome shotgun (WGS) entry which is preliminary data.</text>
</comment>
<dbReference type="Proteomes" id="UP001187682">
    <property type="component" value="Unassembled WGS sequence"/>
</dbReference>
<proteinExistence type="predicted"/>
<evidence type="ECO:0000313" key="1">
    <source>
        <dbReference type="EMBL" id="SPN99676.1"/>
    </source>
</evidence>
<protein>
    <submittedName>
        <fullName evidence="1">Uncharacterized protein</fullName>
    </submittedName>
</protein>
<reference evidence="1" key="1">
    <citation type="submission" date="2018-03" db="EMBL/GenBank/DDBJ databases">
        <authorList>
            <person name="Guldener U."/>
        </authorList>
    </citation>
    <scope>NUCLEOTIDE SEQUENCE</scope>
</reference>
<evidence type="ECO:0000313" key="2">
    <source>
        <dbReference type="Proteomes" id="UP001187682"/>
    </source>
</evidence>
<dbReference type="Gene3D" id="3.40.630.30">
    <property type="match status" value="1"/>
</dbReference>
<name>A0AAE8MTN5_9PEZI</name>
<accession>A0AAE8MTN5</accession>
<sequence>MREATAEKVRFVPFDGRSDAHAERLYHQRVACGWGEGDVDTWREHCEAGTKGLWWLVLEDGISDREKMIEEHIAQYPDEKDTLQDTATTVLRTPLSCTGSEFHPVGHVGLEWKPEEDRRLGLPASGVVWLSRFFISHPLQGYSLGRSAMRQVEGLAVREPTGARAMALDTQKGESQASEETIYLLYTARGLPIPSVLKTNEEWYKRQGYVLIGEEENAYPWPDPRTGTLIWVPRVFLKKDLV</sequence>
<dbReference type="SUPFAM" id="SSF55729">
    <property type="entry name" value="Acyl-CoA N-acyltransferases (Nat)"/>
    <property type="match status" value="1"/>
</dbReference>
<dbReference type="InterPro" id="IPR016181">
    <property type="entry name" value="Acyl_CoA_acyltransferase"/>
</dbReference>
<dbReference type="EMBL" id="ONZQ02000003">
    <property type="protein sequence ID" value="SPN99676.1"/>
    <property type="molecule type" value="Genomic_DNA"/>
</dbReference>
<organism evidence="1 2">
    <name type="scientific">Cephalotrichum gorgonifer</name>
    <dbReference type="NCBI Taxonomy" id="2041049"/>
    <lineage>
        <taxon>Eukaryota</taxon>
        <taxon>Fungi</taxon>
        <taxon>Dikarya</taxon>
        <taxon>Ascomycota</taxon>
        <taxon>Pezizomycotina</taxon>
        <taxon>Sordariomycetes</taxon>
        <taxon>Hypocreomycetidae</taxon>
        <taxon>Microascales</taxon>
        <taxon>Microascaceae</taxon>
        <taxon>Cephalotrichum</taxon>
    </lineage>
</organism>
<gene>
    <name evidence="1" type="ORF">DNG_02527</name>
</gene>
<keyword evidence="2" id="KW-1185">Reference proteome</keyword>
<dbReference type="AlphaFoldDB" id="A0AAE8MTN5"/>